<gene>
    <name evidence="2" type="ORF">DAEQUDRAFT_724476</name>
</gene>
<protein>
    <submittedName>
        <fullName evidence="2">Uncharacterized protein</fullName>
    </submittedName>
</protein>
<reference evidence="2 3" key="1">
    <citation type="journal article" date="2016" name="Mol. Biol. Evol.">
        <title>Comparative Genomics of Early-Diverging Mushroom-Forming Fungi Provides Insights into the Origins of Lignocellulose Decay Capabilities.</title>
        <authorList>
            <person name="Nagy L.G."/>
            <person name="Riley R."/>
            <person name="Tritt A."/>
            <person name="Adam C."/>
            <person name="Daum C."/>
            <person name="Floudas D."/>
            <person name="Sun H."/>
            <person name="Yadav J.S."/>
            <person name="Pangilinan J."/>
            <person name="Larsson K.H."/>
            <person name="Matsuura K."/>
            <person name="Barry K."/>
            <person name="Labutti K."/>
            <person name="Kuo R."/>
            <person name="Ohm R.A."/>
            <person name="Bhattacharya S.S."/>
            <person name="Shirouzu T."/>
            <person name="Yoshinaga Y."/>
            <person name="Martin F.M."/>
            <person name="Grigoriev I.V."/>
            <person name="Hibbett D.S."/>
        </authorList>
    </citation>
    <scope>NUCLEOTIDE SEQUENCE [LARGE SCALE GENOMIC DNA]</scope>
    <source>
        <strain evidence="2 3">L-15889</strain>
    </source>
</reference>
<dbReference type="AlphaFoldDB" id="A0A165RSN2"/>
<sequence length="378" mass="41935">MAAPLTAADVYAGQLYRLGHGYPLWDPNPPKGEPFIGDVGFISQGTFHRIFNALEPKDDGANKLAPVGHKPFSFATEFSKVKTVDAITQSVLPSRTMSHFSVKARVAESSEHVGAGFRFQCAGDQGAVLFMKKSANHEYVHESRAMVEYISRNLARWHEYIRDIVDVNVPKESLRFISGFHKTADWAVASYVSTGRLAEIELNTDFGVASAAFSVASGTMVAPVLEQRWGPPPRRAAGPEDDERNQCVFINYYKLKWRLGMFPRVMKAAAGYDELPRGPYSDADGGRASTGGASDTEEMDELETDRPSFQCWDPVDFVLDYILENAANVEVAIANDRDINKLCEQRKCEIPDDIPLFLETIKPQIAVTEDGRQSYTVP</sequence>
<dbReference type="STRING" id="1314783.A0A165RSN2"/>
<accession>A0A165RSN2</accession>
<keyword evidence="3" id="KW-1185">Reference proteome</keyword>
<feature type="region of interest" description="Disordered" evidence="1">
    <location>
        <begin position="277"/>
        <end position="302"/>
    </location>
</feature>
<dbReference type="EMBL" id="KV429047">
    <property type="protein sequence ID" value="KZT71110.1"/>
    <property type="molecule type" value="Genomic_DNA"/>
</dbReference>
<dbReference type="OrthoDB" id="3222453at2759"/>
<proteinExistence type="predicted"/>
<organism evidence="2 3">
    <name type="scientific">Daedalea quercina L-15889</name>
    <dbReference type="NCBI Taxonomy" id="1314783"/>
    <lineage>
        <taxon>Eukaryota</taxon>
        <taxon>Fungi</taxon>
        <taxon>Dikarya</taxon>
        <taxon>Basidiomycota</taxon>
        <taxon>Agaricomycotina</taxon>
        <taxon>Agaricomycetes</taxon>
        <taxon>Polyporales</taxon>
        <taxon>Fomitopsis</taxon>
    </lineage>
</organism>
<evidence type="ECO:0000256" key="1">
    <source>
        <dbReference type="SAM" id="MobiDB-lite"/>
    </source>
</evidence>
<name>A0A165RSN2_9APHY</name>
<evidence type="ECO:0000313" key="3">
    <source>
        <dbReference type="Proteomes" id="UP000076727"/>
    </source>
</evidence>
<dbReference type="Proteomes" id="UP000076727">
    <property type="component" value="Unassembled WGS sequence"/>
</dbReference>
<evidence type="ECO:0000313" key="2">
    <source>
        <dbReference type="EMBL" id="KZT71110.1"/>
    </source>
</evidence>